<dbReference type="PANTHER" id="PTHR15749">
    <property type="entry name" value="FANCONI-ASSOCIATED NUCLEASE 1"/>
    <property type="match status" value="1"/>
</dbReference>
<dbReference type="Gene3D" id="3.40.1350.10">
    <property type="match status" value="1"/>
</dbReference>
<feature type="domain" description="VRR-NUC" evidence="11">
    <location>
        <begin position="431"/>
        <end position="545"/>
    </location>
</feature>
<keyword evidence="9" id="KW-0460">Magnesium</keyword>
<dbReference type="InterPro" id="IPR011856">
    <property type="entry name" value="tRNA_endonuc-like_dom_sf"/>
</dbReference>
<comment type="catalytic activity">
    <reaction evidence="1">
        <text>Hydrolytically removes 5'-nucleotides successively from the 3'-hydroxy termini of 3'-hydroxy-terminated oligonucleotides.</text>
        <dbReference type="EC" id="3.1.4.1"/>
    </reaction>
</comment>
<evidence type="ECO:0000259" key="11">
    <source>
        <dbReference type="SMART" id="SM00990"/>
    </source>
</evidence>
<keyword evidence="7" id="KW-0479">Metal-binding</keyword>
<protein>
    <recommendedName>
        <fullName evidence="5">phosphodiesterase I</fullName>
        <ecNumber evidence="5">3.1.4.1</ecNumber>
    </recommendedName>
</protein>
<evidence type="ECO:0000256" key="7">
    <source>
        <dbReference type="ARBA" id="ARBA00022723"/>
    </source>
</evidence>
<dbReference type="GO" id="GO:0036297">
    <property type="term" value="P:interstrand cross-link repair"/>
    <property type="evidence" value="ECO:0007669"/>
    <property type="project" value="InterPro"/>
</dbReference>
<evidence type="ECO:0000256" key="2">
    <source>
        <dbReference type="ARBA" id="ARBA00001936"/>
    </source>
</evidence>
<dbReference type="Pfam" id="PF18081">
    <property type="entry name" value="FANC_SAP"/>
    <property type="match status" value="1"/>
</dbReference>
<organism evidence="12 13">
    <name type="scientific">Herbaspirillum aquaticum</name>
    <dbReference type="NCBI Taxonomy" id="568783"/>
    <lineage>
        <taxon>Bacteria</taxon>
        <taxon>Pseudomonadati</taxon>
        <taxon>Pseudomonadota</taxon>
        <taxon>Betaproteobacteria</taxon>
        <taxon>Burkholderiales</taxon>
        <taxon>Oxalobacteraceae</taxon>
        <taxon>Herbaspirillum</taxon>
    </lineage>
</organism>
<keyword evidence="8" id="KW-0378">Hydrolase</keyword>
<dbReference type="SMART" id="SM00990">
    <property type="entry name" value="VRR_NUC"/>
    <property type="match status" value="1"/>
</dbReference>
<dbReference type="EC" id="3.1.4.1" evidence="5"/>
<dbReference type="InterPro" id="IPR049125">
    <property type="entry name" value="FAN1-like_WH"/>
</dbReference>
<dbReference type="Pfam" id="PF08774">
    <property type="entry name" value="VRR_NUC"/>
    <property type="match status" value="1"/>
</dbReference>
<dbReference type="InterPro" id="IPR014883">
    <property type="entry name" value="VRR_NUC"/>
</dbReference>
<keyword evidence="13" id="KW-1185">Reference proteome</keyword>
<dbReference type="Pfam" id="PF21315">
    <property type="entry name" value="FAN1_HTH"/>
    <property type="match status" value="1"/>
</dbReference>
<dbReference type="EMBL" id="NJGV01000026">
    <property type="protein sequence ID" value="OWY32389.1"/>
    <property type="molecule type" value="Genomic_DNA"/>
</dbReference>
<proteinExistence type="inferred from homology"/>
<name>A0A225SMU5_9BURK</name>
<dbReference type="GO" id="GO:0046872">
    <property type="term" value="F:metal ion binding"/>
    <property type="evidence" value="ECO:0007669"/>
    <property type="project" value="UniProtKB-KW"/>
</dbReference>
<evidence type="ECO:0000256" key="10">
    <source>
        <dbReference type="ARBA" id="ARBA00023211"/>
    </source>
</evidence>
<gene>
    <name evidence="12" type="ORF">CEJ45_21260</name>
</gene>
<dbReference type="InterPro" id="IPR040603">
    <property type="entry name" value="FAN1_SAP_bact"/>
</dbReference>
<dbReference type="AlphaFoldDB" id="A0A225SMU5"/>
<dbReference type="PANTHER" id="PTHR15749:SF4">
    <property type="entry name" value="FANCONI-ASSOCIATED NUCLEASE 1"/>
    <property type="match status" value="1"/>
</dbReference>
<comment type="cofactor">
    <cofactor evidence="3">
        <name>Mg(2+)</name>
        <dbReference type="ChEBI" id="CHEBI:18420"/>
    </cofactor>
</comment>
<evidence type="ECO:0000256" key="4">
    <source>
        <dbReference type="ARBA" id="ARBA00005533"/>
    </source>
</evidence>
<dbReference type="Proteomes" id="UP000214747">
    <property type="component" value="Unassembled WGS sequence"/>
</dbReference>
<accession>A0A225SMU5</accession>
<keyword evidence="10" id="KW-0464">Manganese</keyword>
<comment type="cofactor">
    <cofactor evidence="2">
        <name>Mn(2+)</name>
        <dbReference type="ChEBI" id="CHEBI:29035"/>
    </cofactor>
</comment>
<evidence type="ECO:0000256" key="9">
    <source>
        <dbReference type="ARBA" id="ARBA00022842"/>
    </source>
</evidence>
<dbReference type="RefSeq" id="WP_088757057.1">
    <property type="nucleotide sequence ID" value="NZ_NJGV01000026.1"/>
</dbReference>
<comment type="caution">
    <text evidence="12">The sequence shown here is derived from an EMBL/GenBank/DDBJ whole genome shotgun (WGS) entry which is preliminary data.</text>
</comment>
<evidence type="ECO:0000256" key="5">
    <source>
        <dbReference type="ARBA" id="ARBA00012029"/>
    </source>
</evidence>
<evidence type="ECO:0000256" key="3">
    <source>
        <dbReference type="ARBA" id="ARBA00001946"/>
    </source>
</evidence>
<evidence type="ECO:0000313" key="12">
    <source>
        <dbReference type="EMBL" id="OWY32389.1"/>
    </source>
</evidence>
<evidence type="ECO:0000313" key="13">
    <source>
        <dbReference type="Proteomes" id="UP000214747"/>
    </source>
</evidence>
<evidence type="ECO:0000256" key="6">
    <source>
        <dbReference type="ARBA" id="ARBA00022722"/>
    </source>
</evidence>
<dbReference type="InterPro" id="IPR033315">
    <property type="entry name" value="Fan1-like"/>
</dbReference>
<sequence>MPVVPDHRFYYLSNFQQALAWLAERYADLLSEEECAFLQTFAGLPLAARALFVRMMMRRGEHFRTSRLDYPEIGCPLQAAQGLPSAWVEQDAALSLAQVFALATKPELVRWFGLRGALRSARKEDLLAALAADPAHAEPRPLAHWMTDGQGGEQVLSMRVSGLCERLRLMFFGNLRQDWSEFVLADLGTLRYEQIALAPEARGFRSRGDIDLYLQLQACKERYSAGEEATGILATLPSGSFDNPWLESRRERLLFQLGQQCEKAGDLAQAQQVYSACRYPGARARAIRVLEKQGRFGPAHALLKLARQAPESEAERQQLLRIAPRLARQLGLPPALRPRAAVVPQIDLVLPPDGSRVERAVQAHLQQAQAPVFYVENALANTLFGLLCWEAIFAAIPGAFFHPFQREPADLLSADFAARRREQLERCLGRLDDGSHRAHILATYEAKQGLQSPFVAWGWITREILVTALDCIPAAHLKLWCLRILEDVRENRNGFPDLVQFWPQEGRYRMIEVKGPGDRLQDNQRRWLDYCAQHAMPVAVCYLQWEQAAA</sequence>
<dbReference type="GO" id="GO:0003676">
    <property type="term" value="F:nucleic acid binding"/>
    <property type="evidence" value="ECO:0007669"/>
    <property type="project" value="InterPro"/>
</dbReference>
<evidence type="ECO:0000256" key="1">
    <source>
        <dbReference type="ARBA" id="ARBA00000983"/>
    </source>
</evidence>
<evidence type="ECO:0000256" key="8">
    <source>
        <dbReference type="ARBA" id="ARBA00022801"/>
    </source>
</evidence>
<comment type="similarity">
    <text evidence="4">Belongs to the FAN1 family.</text>
</comment>
<dbReference type="GO" id="GO:0004528">
    <property type="term" value="F:phosphodiesterase I activity"/>
    <property type="evidence" value="ECO:0007669"/>
    <property type="project" value="UniProtKB-EC"/>
</dbReference>
<reference evidence="12 13" key="1">
    <citation type="journal article" date="2010" name="Int. J. Syst. Evol. Microbiol.">
        <title>Reclassification of Herbaspirillum putei as a later heterotypic synonym of Herbaspirillum huttiense, with the description of H. huttiense subsp. huttiense subsp. nov. and H. huttiense subsp. putei subsp. nov., comb. nov., and description of Herbaspirillum aquaticum sp. nov.</title>
        <authorList>
            <person name="Dobritsa A.P."/>
            <person name="Reddy M.C."/>
            <person name="Samadpour M."/>
        </authorList>
    </citation>
    <scope>NUCLEOTIDE SEQUENCE [LARGE SCALE GENOMIC DNA]</scope>
    <source>
        <strain evidence="12 13">IEH 4430</strain>
    </source>
</reference>
<keyword evidence="6" id="KW-0540">Nuclease</keyword>